<evidence type="ECO:0000256" key="2">
    <source>
        <dbReference type="ARBA" id="ARBA00023002"/>
    </source>
</evidence>
<dbReference type="RefSeq" id="WP_265985989.1">
    <property type="nucleotide sequence ID" value="NZ_JAPHAV010000009.1"/>
</dbReference>
<dbReference type="PANTHER" id="PTHR42986">
    <property type="entry name" value="BENZALDEHYDE DEHYDROGENASE YFMT"/>
    <property type="match status" value="1"/>
</dbReference>
<sequence length="484" mass="52139">MTYNARQRPPCMSFLQGEIGMFDRIDPVLGTVAYSAPDCTAADAVCAANSAARAFSDWSKTAPQERRHILMATAKLIGQYQDRITSLMMAEIGATHEWIAINIRLAQEHFEEAAALTTQSAGRVTQDMKAFSFREPVGVCLAIAPWNAPLVLASRAVATALALGNSVVLKASELSPGTHLLIGEILTKAGLPEGVLNIVTHRSDNASQIMETLISLEAVRRINFTGSTRVGRLIAEMSARHLKRCLLKLGGKAPFIVLDDANLELAAEAAAFGAFMNQGQVCMSTDRIIVLDAVADRFVEMLVEKSRKLRAGDPRSGKWALGPLVSEQVARRLSELIVDAEKKGADIVCGGQANGVFMDATVIDNVVPGMAVYAEECFGPIATICRASSEKEAIFIANDTEYGLSGAVFGRDIQRAMEAARQIDVGICHINTTTLHDRADMPFGGVKASGYGRFGGLAAIDEFTETRWITVNSSAEHTLWEPHS</sequence>
<keyword evidence="2" id="KW-0560">Oxidoreductase</keyword>
<dbReference type="InterPro" id="IPR016161">
    <property type="entry name" value="Ald_DH/histidinol_DH"/>
</dbReference>
<organism evidence="5 6">
    <name type="scientific">Ochrobactrum chromiisoli</name>
    <dbReference type="NCBI Taxonomy" id="2993941"/>
    <lineage>
        <taxon>Bacteria</taxon>
        <taxon>Pseudomonadati</taxon>
        <taxon>Pseudomonadota</taxon>
        <taxon>Alphaproteobacteria</taxon>
        <taxon>Hyphomicrobiales</taxon>
        <taxon>Brucellaceae</taxon>
        <taxon>Brucella/Ochrobactrum group</taxon>
        <taxon>Ochrobactrum</taxon>
    </lineage>
</organism>
<protein>
    <submittedName>
        <fullName evidence="5">Aldehyde dehydrogenase family protein</fullName>
    </submittedName>
</protein>
<dbReference type="Gene3D" id="3.40.605.10">
    <property type="entry name" value="Aldehyde Dehydrogenase, Chain A, domain 1"/>
    <property type="match status" value="1"/>
</dbReference>
<dbReference type="InterPro" id="IPR016163">
    <property type="entry name" value="Ald_DH_C"/>
</dbReference>
<proteinExistence type="inferred from homology"/>
<dbReference type="EMBL" id="JAPHAV010000009">
    <property type="protein sequence ID" value="MCX2698294.1"/>
    <property type="molecule type" value="Genomic_DNA"/>
</dbReference>
<feature type="domain" description="Aldehyde dehydrogenase" evidence="4">
    <location>
        <begin position="20"/>
        <end position="469"/>
    </location>
</feature>
<evidence type="ECO:0000313" key="6">
    <source>
        <dbReference type="Proteomes" id="UP001301216"/>
    </source>
</evidence>
<dbReference type="SUPFAM" id="SSF53720">
    <property type="entry name" value="ALDH-like"/>
    <property type="match status" value="1"/>
</dbReference>
<dbReference type="Pfam" id="PF00171">
    <property type="entry name" value="Aldedh"/>
    <property type="match status" value="1"/>
</dbReference>
<dbReference type="InterPro" id="IPR016162">
    <property type="entry name" value="Ald_DH_N"/>
</dbReference>
<accession>A0ABT3QRS6</accession>
<name>A0ABT3QRS6_9HYPH</name>
<dbReference type="Gene3D" id="3.40.309.10">
    <property type="entry name" value="Aldehyde Dehydrogenase, Chain A, domain 2"/>
    <property type="match status" value="1"/>
</dbReference>
<comment type="similarity">
    <text evidence="1">Belongs to the aldehyde dehydrogenase family.</text>
</comment>
<evidence type="ECO:0000259" key="4">
    <source>
        <dbReference type="Pfam" id="PF00171"/>
    </source>
</evidence>
<keyword evidence="3" id="KW-0520">NAD</keyword>
<dbReference type="Proteomes" id="UP001301216">
    <property type="component" value="Unassembled WGS sequence"/>
</dbReference>
<evidence type="ECO:0000256" key="3">
    <source>
        <dbReference type="ARBA" id="ARBA00023027"/>
    </source>
</evidence>
<dbReference type="PANTHER" id="PTHR42986:SF1">
    <property type="entry name" value="BENZALDEHYDE DEHYDROGENASE YFMT"/>
    <property type="match status" value="1"/>
</dbReference>
<reference evidence="5 6" key="1">
    <citation type="submission" date="2022-11" db="EMBL/GenBank/DDBJ databases">
        <title>Brucella sp. YY2X, whole genome shotgun sequencing project.</title>
        <authorList>
            <person name="Yang Y."/>
        </authorList>
    </citation>
    <scope>NUCLEOTIDE SEQUENCE [LARGE SCALE GENOMIC DNA]</scope>
    <source>
        <strain evidence="5 6">YY2X</strain>
    </source>
</reference>
<dbReference type="InterPro" id="IPR015590">
    <property type="entry name" value="Aldehyde_DH_dom"/>
</dbReference>
<evidence type="ECO:0000313" key="5">
    <source>
        <dbReference type="EMBL" id="MCX2698294.1"/>
    </source>
</evidence>
<evidence type="ECO:0000256" key="1">
    <source>
        <dbReference type="ARBA" id="ARBA00009986"/>
    </source>
</evidence>
<gene>
    <name evidence="5" type="ORF">OPR82_16240</name>
</gene>
<comment type="caution">
    <text evidence="5">The sequence shown here is derived from an EMBL/GenBank/DDBJ whole genome shotgun (WGS) entry which is preliminary data.</text>
</comment>
<keyword evidence="6" id="KW-1185">Reference proteome</keyword>